<sequence>MVKYISLGCNCSVKEQLSRNGINDQTLPFDWIKIKDFDQVIRMISNNFSNFMDNLIFMKNDDEKKFFVEKDKTKKSQIYGNNIATFYHDFCCEEDYNTQYEINKEKYQRRIERFYNILKSDEKIIFIRNDVHLKNVQHNILIDFDKAVKKVNKNIDYHIKWIIHPSKNFDCNTINKINGSEIIVSYNKPINWWQDEINWNEIFFS</sequence>
<dbReference type="Pfam" id="PF08795">
    <property type="entry name" value="DUF1796"/>
    <property type="match status" value="1"/>
</dbReference>
<evidence type="ECO:0000313" key="1">
    <source>
        <dbReference type="EMBL" id="ARF08743.1"/>
    </source>
</evidence>
<name>A0A1V0SAM1_9VIRU</name>
<proteinExistence type="predicted"/>
<organism evidence="1">
    <name type="scientific">Catovirus CTV1</name>
    <dbReference type="NCBI Taxonomy" id="1977631"/>
    <lineage>
        <taxon>Viruses</taxon>
        <taxon>Varidnaviria</taxon>
        <taxon>Bamfordvirae</taxon>
        <taxon>Nucleocytoviricota</taxon>
        <taxon>Megaviricetes</taxon>
        <taxon>Imitervirales</taxon>
        <taxon>Mimiviridae</taxon>
        <taxon>Klosneuvirinae</taxon>
        <taxon>Catovirus</taxon>
    </lineage>
</organism>
<gene>
    <name evidence="1" type="ORF">Catovirus_1_793</name>
</gene>
<protein>
    <submittedName>
        <fullName evidence="1">Putative papain-like cysteine peptidase</fullName>
    </submittedName>
</protein>
<dbReference type="EMBL" id="KY684083">
    <property type="protein sequence ID" value="ARF08743.1"/>
    <property type="molecule type" value="Genomic_DNA"/>
</dbReference>
<accession>A0A1V0SAM1</accession>
<dbReference type="InterPro" id="IPR014903">
    <property type="entry name" value="DUF1796"/>
</dbReference>
<reference evidence="1" key="1">
    <citation type="journal article" date="2017" name="Science">
        <title>Giant viruses with an expanded complement of translation system components.</title>
        <authorList>
            <person name="Schulz F."/>
            <person name="Yutin N."/>
            <person name="Ivanova N.N."/>
            <person name="Ortega D.R."/>
            <person name="Lee T.K."/>
            <person name="Vierheilig J."/>
            <person name="Daims H."/>
            <person name="Horn M."/>
            <person name="Wagner M."/>
            <person name="Jensen G.J."/>
            <person name="Kyrpides N.C."/>
            <person name="Koonin E.V."/>
            <person name="Woyke T."/>
        </authorList>
    </citation>
    <scope>NUCLEOTIDE SEQUENCE</scope>
    <source>
        <strain evidence="1">CTV1</strain>
    </source>
</reference>